<evidence type="ECO:0000313" key="2">
    <source>
        <dbReference type="Proteomes" id="UP000092460"/>
    </source>
</evidence>
<reference evidence="2" key="1">
    <citation type="submission" date="2015-01" db="EMBL/GenBank/DDBJ databases">
        <authorList>
            <person name="Aksoy S."/>
            <person name="Warren W."/>
            <person name="Wilson R.K."/>
        </authorList>
    </citation>
    <scope>NUCLEOTIDE SEQUENCE [LARGE SCALE GENOMIC DNA]</scope>
    <source>
        <strain evidence="2">IAEA</strain>
    </source>
</reference>
<dbReference type="Proteomes" id="UP000092460">
    <property type="component" value="Unassembled WGS sequence"/>
</dbReference>
<proteinExistence type="predicted"/>
<dbReference type="AlphaFoldDB" id="A0A1B0BR66"/>
<evidence type="ECO:0000313" key="1">
    <source>
        <dbReference type="EnsemblMetazoa" id="GPPI038004-PA"/>
    </source>
</evidence>
<accession>A0A1B0BR66</accession>
<reference evidence="1" key="2">
    <citation type="submission" date="2020-05" db="UniProtKB">
        <authorList>
            <consortium name="EnsemblMetazoa"/>
        </authorList>
    </citation>
    <scope>IDENTIFICATION</scope>
    <source>
        <strain evidence="1">IAEA</strain>
    </source>
</reference>
<keyword evidence="2" id="KW-1185">Reference proteome</keyword>
<dbReference type="VEuPathDB" id="VectorBase:GPPI038004"/>
<dbReference type="EMBL" id="JXJN01018938">
    <property type="status" value="NOT_ANNOTATED_CDS"/>
    <property type="molecule type" value="Genomic_DNA"/>
</dbReference>
<name>A0A1B0BR66_9MUSC</name>
<protein>
    <submittedName>
        <fullName evidence="1">Uncharacterized protein</fullName>
    </submittedName>
</protein>
<organism evidence="1 2">
    <name type="scientific">Glossina palpalis gambiensis</name>
    <dbReference type="NCBI Taxonomy" id="67801"/>
    <lineage>
        <taxon>Eukaryota</taxon>
        <taxon>Metazoa</taxon>
        <taxon>Ecdysozoa</taxon>
        <taxon>Arthropoda</taxon>
        <taxon>Hexapoda</taxon>
        <taxon>Insecta</taxon>
        <taxon>Pterygota</taxon>
        <taxon>Neoptera</taxon>
        <taxon>Endopterygota</taxon>
        <taxon>Diptera</taxon>
        <taxon>Brachycera</taxon>
        <taxon>Muscomorpha</taxon>
        <taxon>Hippoboscoidea</taxon>
        <taxon>Glossinidae</taxon>
        <taxon>Glossina</taxon>
    </lineage>
</organism>
<sequence length="87" mass="9792">NNIATESTATLGLRLNIFNKDTKKANVFLSQLQTPQKHLRVTKVTVLQQPLIRNIKISFNIAMNLVAQDDITPKIFSIVQNKTIFIG</sequence>
<dbReference type="EnsemblMetazoa" id="GPPI038004-RA">
    <property type="protein sequence ID" value="GPPI038004-PA"/>
    <property type="gene ID" value="GPPI038004"/>
</dbReference>